<feature type="signal peptide" evidence="8">
    <location>
        <begin position="1"/>
        <end position="20"/>
    </location>
</feature>
<keyword evidence="2" id="KW-0858">Xylan degradation</keyword>
<dbReference type="InterPro" id="IPR013783">
    <property type="entry name" value="Ig-like_fold"/>
</dbReference>
<dbReference type="CDD" id="cd04084">
    <property type="entry name" value="CBM6_xylanase-like"/>
    <property type="match status" value="1"/>
</dbReference>
<dbReference type="GO" id="GO:0004553">
    <property type="term" value="F:hydrolase activity, hydrolyzing O-glycosyl compounds"/>
    <property type="evidence" value="ECO:0007669"/>
    <property type="project" value="InterPro"/>
</dbReference>
<dbReference type="InterPro" id="IPR006584">
    <property type="entry name" value="Cellulose-bd_IV"/>
</dbReference>
<evidence type="ECO:0000256" key="4">
    <source>
        <dbReference type="ARBA" id="ARBA00022801"/>
    </source>
</evidence>
<comment type="similarity">
    <text evidence="1">Belongs to the glycosyl hydrolase 43 family.</text>
</comment>
<dbReference type="SMART" id="SM00606">
    <property type="entry name" value="CBD_IV"/>
    <property type="match status" value="1"/>
</dbReference>
<dbReference type="PANTHER" id="PTHR43772">
    <property type="entry name" value="ENDO-1,4-BETA-XYLANASE"/>
    <property type="match status" value="1"/>
</dbReference>
<evidence type="ECO:0000256" key="7">
    <source>
        <dbReference type="PIRSR" id="PIRSR606710-2"/>
    </source>
</evidence>
<dbReference type="InterPro" id="IPR005084">
    <property type="entry name" value="CBM6"/>
</dbReference>
<evidence type="ECO:0000256" key="2">
    <source>
        <dbReference type="ARBA" id="ARBA00022651"/>
    </source>
</evidence>
<evidence type="ECO:0000313" key="10">
    <source>
        <dbReference type="EMBL" id="SEF41593.1"/>
    </source>
</evidence>
<dbReference type="Gene3D" id="3.40.50.1820">
    <property type="entry name" value="alpha/beta hydrolase"/>
    <property type="match status" value="1"/>
</dbReference>
<dbReference type="InterPro" id="IPR000801">
    <property type="entry name" value="Esterase-like"/>
</dbReference>
<dbReference type="Gene3D" id="2.60.120.260">
    <property type="entry name" value="Galactose-binding domain-like"/>
    <property type="match status" value="1"/>
</dbReference>
<dbReference type="GO" id="GO:0045493">
    <property type="term" value="P:xylan catabolic process"/>
    <property type="evidence" value="ECO:0007669"/>
    <property type="project" value="UniProtKB-KW"/>
</dbReference>
<evidence type="ECO:0000256" key="3">
    <source>
        <dbReference type="ARBA" id="ARBA00022729"/>
    </source>
</evidence>
<evidence type="ECO:0000256" key="8">
    <source>
        <dbReference type="SAM" id="SignalP"/>
    </source>
</evidence>
<dbReference type="InterPro" id="IPR008979">
    <property type="entry name" value="Galactose-bd-like_sf"/>
</dbReference>
<dbReference type="InterPro" id="IPR023296">
    <property type="entry name" value="Glyco_hydro_beta-prop_sf"/>
</dbReference>
<gene>
    <name evidence="10" type="ORF">SAMN05216354_0321</name>
</gene>
<dbReference type="PROSITE" id="PS51175">
    <property type="entry name" value="CBM6"/>
    <property type="match status" value="1"/>
</dbReference>
<organism evidence="10 11">
    <name type="scientific">Xylanibacter ruminicola</name>
    <name type="common">Prevotella ruminicola</name>
    <dbReference type="NCBI Taxonomy" id="839"/>
    <lineage>
        <taxon>Bacteria</taxon>
        <taxon>Pseudomonadati</taxon>
        <taxon>Bacteroidota</taxon>
        <taxon>Bacteroidia</taxon>
        <taxon>Bacteroidales</taxon>
        <taxon>Prevotellaceae</taxon>
        <taxon>Xylanibacter</taxon>
    </lineage>
</organism>
<dbReference type="Gene3D" id="2.60.40.10">
    <property type="entry name" value="Immunoglobulins"/>
    <property type="match status" value="2"/>
</dbReference>
<dbReference type="Pfam" id="PF00756">
    <property type="entry name" value="Esterase"/>
    <property type="match status" value="1"/>
</dbReference>
<accession>A0A1H5RTC3</accession>
<keyword evidence="2" id="KW-0624">Polysaccharide degradation</keyword>
<dbReference type="Pfam" id="PF04616">
    <property type="entry name" value="Glyco_hydro_43"/>
    <property type="match status" value="1"/>
</dbReference>
<dbReference type="EMBL" id="FNUV01000001">
    <property type="protein sequence ID" value="SEF41593.1"/>
    <property type="molecule type" value="Genomic_DNA"/>
</dbReference>
<dbReference type="SUPFAM" id="SSF49785">
    <property type="entry name" value="Galactose-binding domain-like"/>
    <property type="match status" value="1"/>
</dbReference>
<evidence type="ECO:0000313" key="11">
    <source>
        <dbReference type="Proteomes" id="UP000236735"/>
    </source>
</evidence>
<keyword evidence="3 8" id="KW-0732">Signal</keyword>
<evidence type="ECO:0000256" key="5">
    <source>
        <dbReference type="ARBA" id="ARBA00023277"/>
    </source>
</evidence>
<dbReference type="Proteomes" id="UP000236735">
    <property type="component" value="Unassembled WGS sequence"/>
</dbReference>
<dbReference type="InterPro" id="IPR014756">
    <property type="entry name" value="Ig_E-set"/>
</dbReference>
<evidence type="ECO:0000259" key="9">
    <source>
        <dbReference type="PROSITE" id="PS51175"/>
    </source>
</evidence>
<keyword evidence="6" id="KW-0326">Glycosidase</keyword>
<dbReference type="PANTHER" id="PTHR43772:SF2">
    <property type="entry name" value="PUTATIVE (AFU_ORTHOLOGUE AFUA_2G04480)-RELATED"/>
    <property type="match status" value="1"/>
</dbReference>
<protein>
    <submittedName>
        <fullName evidence="10">Enterochelin esterase</fullName>
    </submittedName>
</protein>
<dbReference type="SUPFAM" id="SSF75005">
    <property type="entry name" value="Arabinanase/levansucrase/invertase"/>
    <property type="match status" value="1"/>
</dbReference>
<reference evidence="10 11" key="1">
    <citation type="submission" date="2016-10" db="EMBL/GenBank/DDBJ databases">
        <authorList>
            <person name="de Groot N.N."/>
        </authorList>
    </citation>
    <scope>NUCLEOTIDE SEQUENCE [LARGE SCALE GENOMIC DNA]</scope>
    <source>
        <strain evidence="10 11">AR32</strain>
    </source>
</reference>
<feature type="chain" id="PRO_5009283316" evidence="8">
    <location>
        <begin position="21"/>
        <end position="1064"/>
    </location>
</feature>
<feature type="site" description="Important for catalytic activity, responsible for pKa modulation of the active site Glu and correct orientation of both the proton donor and substrate" evidence="7">
    <location>
        <position position="760"/>
    </location>
</feature>
<dbReference type="InterPro" id="IPR029058">
    <property type="entry name" value="AB_hydrolase_fold"/>
</dbReference>
<dbReference type="SUPFAM" id="SSF81296">
    <property type="entry name" value="E set domains"/>
    <property type="match status" value="2"/>
</dbReference>
<name>A0A1H5RTC3_XYLRU</name>
<feature type="domain" description="CBM6" evidence="9">
    <location>
        <begin position="928"/>
        <end position="1064"/>
    </location>
</feature>
<keyword evidence="4" id="KW-0378">Hydrolase</keyword>
<sequence>MKKKTILLQLFIGWATMAAAQSATCNQDGTVTFRYKNDQAKEVQVDVQFAGRNAMTRNAETGLWEATLGPAAPDMYPYCFIVDGVSVMDPENQQYFPNEGFKNSLLEIPAKEGSLAHDIKNVPHGKVDYIHYYSKNLGATNQAVVYLPPKYKENPDKKYPVFYLISGTTDTEEVYYKVGRVNYILDNLIAEGKAEEMIVVLPYGNPYKLLPAQTEKAGVPQTMFGKDVFSLDLTDDLMPYIEKNYRTINDADHRAIGGFSRGGNQALSNGLRNLDKFSYLCSYSSFTATNIPGVYDNANDTNSKIHLFWLGVGTDDFLFGNARDYMEFLDKHGIRSVKEYTHDKYGHTWMNAKYFLSKTLPLLFKPEAAEKAMQGGQPVIAATGKEPQFTAGVMARLFPKPIISPEYISDGVVFRMKAPNAKEVKLAAEVLPKPLLMQRDSDGIWTAELNENVYETFTYYYLVDGTPVADPENMYLAPSIGFKPSICNNPSNPYHYMNLTDMAHGTVSYDLNSQQTCYHPAEGKPQFAIQLIPGKYDTIESWFKIGGADVMADKLIGTKKLPPFCITTGKAECCEKNDQKCCEKKVYTIKADDYVTWPERRHALESLLDSLMLQAAVKGDISMNLPLFQTKYTADPAPLVVGDTLFLFTSHDASPEDIPDLNEKNSAGFFMYDWLLWSTTDMVNWTEHGAVASLKDIPWRSRENGAWAIQTVERNGKYYLYAPLHGHGIAVLEANSPYGPFKDPLGKPLVWDQSNWYDIDPSVYTDADGQAYLYWGNPHTFYARLNDNMTSLKDSVVKLPHIKHYQEGPWFYKRDGHYYCAFASTCCPEALGYAMSDSPTGPWEWKNYIMRPTLRDRGNHPGICDFKGHSYVFGQNYDLMHLDTFTHHERRSVSVAEITYNADGTINEVPYWLDLEPLKQLCWLNPYQRVEAETMAWGYGLKSAKMGIENTGVVADMPESTGKRNMYIFDINDGEFIKLRGVDFLHGAKKFSISAASTGTCKLTLRIDSQDGPIIGETLISDTGSVEKYKTFNAKVSGAQGVHDLYLCFSNSEGDTHLDYWQFK</sequence>
<dbReference type="SUPFAM" id="SSF53474">
    <property type="entry name" value="alpha/beta-Hydrolases"/>
    <property type="match status" value="1"/>
</dbReference>
<dbReference type="Gene3D" id="2.115.10.20">
    <property type="entry name" value="Glycosyl hydrolase domain, family 43"/>
    <property type="match status" value="1"/>
</dbReference>
<evidence type="ECO:0000256" key="1">
    <source>
        <dbReference type="ARBA" id="ARBA00009865"/>
    </source>
</evidence>
<dbReference type="CDD" id="cd11294">
    <property type="entry name" value="E_set_Esterase_like_N"/>
    <property type="match status" value="1"/>
</dbReference>
<keyword evidence="5" id="KW-0119">Carbohydrate metabolism</keyword>
<evidence type="ECO:0000256" key="6">
    <source>
        <dbReference type="ARBA" id="ARBA00023295"/>
    </source>
</evidence>
<proteinExistence type="inferred from homology"/>
<dbReference type="Pfam" id="PF03422">
    <property type="entry name" value="CBM_6"/>
    <property type="match status" value="1"/>
</dbReference>
<dbReference type="InterPro" id="IPR006710">
    <property type="entry name" value="Glyco_hydro_43"/>
</dbReference>
<dbReference type="GO" id="GO:0030246">
    <property type="term" value="F:carbohydrate binding"/>
    <property type="evidence" value="ECO:0007669"/>
    <property type="project" value="InterPro"/>
</dbReference>
<dbReference type="InterPro" id="IPR052176">
    <property type="entry name" value="Glycosyl_Hydrlase_43_Enz"/>
</dbReference>
<dbReference type="AlphaFoldDB" id="A0A1H5RTC3"/>